<dbReference type="Pfam" id="PF14833">
    <property type="entry name" value="NAD_binding_11"/>
    <property type="match status" value="1"/>
</dbReference>
<feature type="domain" description="6-phosphogluconate dehydrogenase NADP-binding" evidence="4">
    <location>
        <begin position="4"/>
        <end position="163"/>
    </location>
</feature>
<dbReference type="PANTHER" id="PTHR43060:SF15">
    <property type="entry name" value="3-HYDROXYISOBUTYRATE DEHYDROGENASE-LIKE 1, MITOCHONDRIAL-RELATED"/>
    <property type="match status" value="1"/>
</dbReference>
<dbReference type="RefSeq" id="WP_345352482.1">
    <property type="nucleotide sequence ID" value="NZ_BAABFB010000075.1"/>
</dbReference>
<proteinExistence type="inferred from homology"/>
<dbReference type="InterPro" id="IPR036291">
    <property type="entry name" value="NAD(P)-bd_dom_sf"/>
</dbReference>
<dbReference type="InterPro" id="IPR006115">
    <property type="entry name" value="6PGDH_NADP-bd"/>
</dbReference>
<evidence type="ECO:0000256" key="1">
    <source>
        <dbReference type="ARBA" id="ARBA00009080"/>
    </source>
</evidence>
<evidence type="ECO:0000259" key="5">
    <source>
        <dbReference type="Pfam" id="PF14833"/>
    </source>
</evidence>
<comment type="caution">
    <text evidence="6">The sequence shown here is derived from an EMBL/GenBank/DDBJ whole genome shotgun (WGS) entry which is preliminary data.</text>
</comment>
<dbReference type="EMBL" id="BAABFB010000075">
    <property type="protein sequence ID" value="GAA4489683.1"/>
    <property type="molecule type" value="Genomic_DNA"/>
</dbReference>
<evidence type="ECO:0000313" key="6">
    <source>
        <dbReference type="EMBL" id="GAA4489683.1"/>
    </source>
</evidence>
<protein>
    <submittedName>
        <fullName evidence="6">3-hydroxyisobutyrate dehydrogenase</fullName>
    </submittedName>
</protein>
<dbReference type="Gene3D" id="3.40.50.720">
    <property type="entry name" value="NAD(P)-binding Rossmann-like Domain"/>
    <property type="match status" value="1"/>
</dbReference>
<dbReference type="Proteomes" id="UP001501183">
    <property type="component" value="Unassembled WGS sequence"/>
</dbReference>
<dbReference type="PANTHER" id="PTHR43060">
    <property type="entry name" value="3-HYDROXYISOBUTYRATE DEHYDROGENASE-LIKE 1, MITOCHONDRIAL-RELATED"/>
    <property type="match status" value="1"/>
</dbReference>
<organism evidence="6 7">
    <name type="scientific">Rhodococcus olei</name>
    <dbReference type="NCBI Taxonomy" id="2161675"/>
    <lineage>
        <taxon>Bacteria</taxon>
        <taxon>Bacillati</taxon>
        <taxon>Actinomycetota</taxon>
        <taxon>Actinomycetes</taxon>
        <taxon>Mycobacteriales</taxon>
        <taxon>Nocardiaceae</taxon>
        <taxon>Rhodococcus</taxon>
    </lineage>
</organism>
<dbReference type="Pfam" id="PF03446">
    <property type="entry name" value="NAD_binding_2"/>
    <property type="match status" value="1"/>
</dbReference>
<evidence type="ECO:0000313" key="7">
    <source>
        <dbReference type="Proteomes" id="UP001501183"/>
    </source>
</evidence>
<feature type="domain" description="3-hydroxyisobutyrate dehydrogenase-like NAD-binding" evidence="5">
    <location>
        <begin position="166"/>
        <end position="286"/>
    </location>
</feature>
<evidence type="ECO:0000259" key="4">
    <source>
        <dbReference type="Pfam" id="PF03446"/>
    </source>
</evidence>
<keyword evidence="2" id="KW-0560">Oxidoreductase</keyword>
<dbReference type="SUPFAM" id="SSF51735">
    <property type="entry name" value="NAD(P)-binding Rossmann-fold domains"/>
    <property type="match status" value="1"/>
</dbReference>
<dbReference type="SUPFAM" id="SSF48179">
    <property type="entry name" value="6-phosphogluconate dehydrogenase C-terminal domain-like"/>
    <property type="match status" value="1"/>
</dbReference>
<sequence>MSTVACFGLGLMGEPIARRLLAAGHEVRVWNGRSPAAVERLTAAGAVAAQTPARAAHGVDALVTCLPDGDSVREVLFDGAAAAAAHAPDALVVDLSTVGPAAARSLGEQAAAAGLRYVDAPVSGGPAGAAAGTLSIFAGGAPADLRQAEELCRAFAGRFAVIGAGGQGQVAKMCNNLLVATIMLGNAQALALAHLNGIAIADLLPVLQGASGANWQMDNIVTQTVLADDYTARFALSNLVKDARLIQESVDAAGIDAPSFRAALRNYEQALAEFGPDADFSSVYKLAIGHG</sequence>
<dbReference type="InterPro" id="IPR008927">
    <property type="entry name" value="6-PGluconate_DH-like_C_sf"/>
</dbReference>
<name>A0ABP8PPF2_9NOCA</name>
<gene>
    <name evidence="6" type="primary">mmsB_2</name>
    <name evidence="6" type="ORF">GCM10023094_51680</name>
</gene>
<comment type="similarity">
    <text evidence="1">Belongs to the HIBADH-related family.</text>
</comment>
<accession>A0ABP8PPF2</accession>
<dbReference type="PIRSF" id="PIRSF000103">
    <property type="entry name" value="HIBADH"/>
    <property type="match status" value="1"/>
</dbReference>
<evidence type="ECO:0000256" key="2">
    <source>
        <dbReference type="ARBA" id="ARBA00023002"/>
    </source>
</evidence>
<evidence type="ECO:0000256" key="3">
    <source>
        <dbReference type="ARBA" id="ARBA00023027"/>
    </source>
</evidence>
<reference evidence="7" key="1">
    <citation type="journal article" date="2019" name="Int. J. Syst. Evol. Microbiol.">
        <title>The Global Catalogue of Microorganisms (GCM) 10K type strain sequencing project: providing services to taxonomists for standard genome sequencing and annotation.</title>
        <authorList>
            <consortium name="The Broad Institute Genomics Platform"/>
            <consortium name="The Broad Institute Genome Sequencing Center for Infectious Disease"/>
            <person name="Wu L."/>
            <person name="Ma J."/>
        </authorList>
    </citation>
    <scope>NUCLEOTIDE SEQUENCE [LARGE SCALE GENOMIC DNA]</scope>
    <source>
        <strain evidence="7">JCM 32206</strain>
    </source>
</reference>
<dbReference type="InterPro" id="IPR013328">
    <property type="entry name" value="6PGD_dom2"/>
</dbReference>
<dbReference type="Gene3D" id="1.10.1040.10">
    <property type="entry name" value="N-(1-d-carboxylethyl)-l-norvaline Dehydrogenase, domain 2"/>
    <property type="match status" value="1"/>
</dbReference>
<keyword evidence="7" id="KW-1185">Reference proteome</keyword>
<dbReference type="InterPro" id="IPR029154">
    <property type="entry name" value="HIBADH-like_NADP-bd"/>
</dbReference>
<dbReference type="InterPro" id="IPR015815">
    <property type="entry name" value="HIBADH-related"/>
</dbReference>
<keyword evidence="3" id="KW-0520">NAD</keyword>